<keyword evidence="6" id="KW-0540">Nuclease</keyword>
<evidence type="ECO:0000256" key="1">
    <source>
        <dbReference type="ARBA" id="ARBA00000402"/>
    </source>
</evidence>
<dbReference type="InterPro" id="IPR047151">
    <property type="entry name" value="RNZ2-like"/>
</dbReference>
<dbReference type="Gene3D" id="3.60.15.10">
    <property type="entry name" value="Ribonuclease Z/Hydroxyacylglutathione hydrolase-like"/>
    <property type="match status" value="1"/>
</dbReference>
<dbReference type="GO" id="GO:0046872">
    <property type="term" value="F:metal ion binding"/>
    <property type="evidence" value="ECO:0007669"/>
    <property type="project" value="UniProtKB-KW"/>
</dbReference>
<keyword evidence="5" id="KW-0819">tRNA processing</keyword>
<dbReference type="GO" id="GO:0005739">
    <property type="term" value="C:mitochondrion"/>
    <property type="evidence" value="ECO:0007669"/>
    <property type="project" value="TreeGrafter"/>
</dbReference>
<dbReference type="SUPFAM" id="SSF56281">
    <property type="entry name" value="Metallo-hydrolase/oxidoreductase"/>
    <property type="match status" value="1"/>
</dbReference>
<evidence type="ECO:0000256" key="4">
    <source>
        <dbReference type="ARBA" id="ARBA00012477"/>
    </source>
</evidence>
<keyword evidence="8" id="KW-0255">Endonuclease</keyword>
<feature type="domain" description="tRNase Z endonuclease" evidence="12">
    <location>
        <begin position="53"/>
        <end position="110"/>
    </location>
</feature>
<dbReference type="EMBL" id="ML769489">
    <property type="protein sequence ID" value="KAE9397976.1"/>
    <property type="molecule type" value="Genomic_DNA"/>
</dbReference>
<dbReference type="GO" id="GO:0042781">
    <property type="term" value="F:3'-tRNA processing endoribonuclease activity"/>
    <property type="evidence" value="ECO:0007669"/>
    <property type="project" value="UniProtKB-EC"/>
</dbReference>
<evidence type="ECO:0000256" key="11">
    <source>
        <dbReference type="SAM" id="MobiDB-lite"/>
    </source>
</evidence>
<comment type="cofactor">
    <cofactor evidence="2">
        <name>Zn(2+)</name>
        <dbReference type="ChEBI" id="CHEBI:29105"/>
    </cofactor>
</comment>
<reference evidence="13" key="1">
    <citation type="journal article" date="2019" name="Environ. Microbiol.">
        <title>Fungal ecological strategies reflected in gene transcription - a case study of two litter decomposers.</title>
        <authorList>
            <person name="Barbi F."/>
            <person name="Kohler A."/>
            <person name="Barry K."/>
            <person name="Baskaran P."/>
            <person name="Daum C."/>
            <person name="Fauchery L."/>
            <person name="Ihrmark K."/>
            <person name="Kuo A."/>
            <person name="LaButti K."/>
            <person name="Lipzen A."/>
            <person name="Morin E."/>
            <person name="Grigoriev I.V."/>
            <person name="Henrissat B."/>
            <person name="Lindahl B."/>
            <person name="Martin F."/>
        </authorList>
    </citation>
    <scope>NUCLEOTIDE SEQUENCE</scope>
    <source>
        <strain evidence="13">JB14</strain>
    </source>
</reference>
<feature type="region of interest" description="Disordered" evidence="11">
    <location>
        <begin position="566"/>
        <end position="591"/>
    </location>
</feature>
<comment type="catalytic activity">
    <reaction evidence="1">
        <text>Endonucleolytic cleavage of RNA, removing extra 3' nucleotides from tRNA precursor, generating 3' termini of tRNAs. A 3'-hydroxy group is left at the tRNA terminus and a 5'-phosphoryl group is left at the trailer molecule.</text>
        <dbReference type="EC" id="3.1.26.11"/>
    </reaction>
</comment>
<feature type="region of interest" description="Disordered" evidence="11">
    <location>
        <begin position="1"/>
        <end position="43"/>
    </location>
</feature>
<dbReference type="InterPro" id="IPR036866">
    <property type="entry name" value="RibonucZ/Hydroxyglut_hydro"/>
</dbReference>
<dbReference type="PANTHER" id="PTHR12553">
    <property type="entry name" value="ZINC PHOSPHODIESTERASE ELAC PROTEIN 2"/>
    <property type="match status" value="1"/>
</dbReference>
<feature type="compositionally biased region" description="Basic and acidic residues" evidence="11">
    <location>
        <begin position="499"/>
        <end position="518"/>
    </location>
</feature>
<feature type="region of interest" description="Disordered" evidence="11">
    <location>
        <begin position="683"/>
        <end position="725"/>
    </location>
</feature>
<evidence type="ECO:0000256" key="8">
    <source>
        <dbReference type="ARBA" id="ARBA00022759"/>
    </source>
</evidence>
<keyword evidence="10" id="KW-0862">Zinc</keyword>
<evidence type="ECO:0000313" key="13">
    <source>
        <dbReference type="EMBL" id="KAE9397976.1"/>
    </source>
</evidence>
<dbReference type="PANTHER" id="PTHR12553:SF49">
    <property type="entry name" value="ZINC PHOSPHODIESTERASE ELAC PROTEIN 2"/>
    <property type="match status" value="1"/>
</dbReference>
<feature type="compositionally biased region" description="Basic residues" evidence="11">
    <location>
        <begin position="684"/>
        <end position="697"/>
    </location>
</feature>
<dbReference type="CDD" id="cd07718">
    <property type="entry name" value="RNaseZ_ELAC1_ELAC2-C-term-like_MBL-fold"/>
    <property type="match status" value="1"/>
</dbReference>
<dbReference type="Proteomes" id="UP000799118">
    <property type="component" value="Unassembled WGS sequence"/>
</dbReference>
<evidence type="ECO:0000259" key="12">
    <source>
        <dbReference type="Pfam" id="PF13691"/>
    </source>
</evidence>
<dbReference type="OrthoDB" id="527344at2759"/>
<protein>
    <recommendedName>
        <fullName evidence="4">ribonuclease Z</fullName>
        <ecNumber evidence="4">3.1.26.11</ecNumber>
    </recommendedName>
</protein>
<comment type="similarity">
    <text evidence="3">Belongs to the RNase Z family.</text>
</comment>
<evidence type="ECO:0000256" key="10">
    <source>
        <dbReference type="ARBA" id="ARBA00022833"/>
    </source>
</evidence>
<gene>
    <name evidence="13" type="ORF">BT96DRAFT_995290</name>
</gene>
<evidence type="ECO:0000256" key="5">
    <source>
        <dbReference type="ARBA" id="ARBA00022694"/>
    </source>
</evidence>
<evidence type="ECO:0000256" key="2">
    <source>
        <dbReference type="ARBA" id="ARBA00001947"/>
    </source>
</evidence>
<sequence length="1399" mass="152796">MAISKPGRGHDSSRSRGPAKSSKFHRKHLRTRPDPRALDRLSASTPSNYSLSILSSHTSDSSPTFILSFEQTGSKYVFGGIGEGTTRVYASRPAGRELDETKGVFLFGVGSASAGLGSLLMSFADAGPAPRMDIVGPPGLKHFLATMRQYLYSRLSTSFESKSNETNPSPSVILVYRESLALIPTEIPFSEFRPKSASAPGFATEMETTRITTAETMEMETITARTMQQESASAFYCSFDYGYDYNYRKRSLSSSWRTMRRENDELDSNQGEMDTQEDDRDPKPVFKDINIEVYAIPVYPERASFSSPTPTPTSTAPGAAVLANVFSESGPLLSSLKRKRPFLVLDELELGSDRNGEVPPVKKLALRMCGDGEDAAMSESNVETKSKPESDWSNMILPWADVMIDIMFPSSRAARELKANAEAETAARALAREKEALAREEGGTSTGAQEKKKIADIAKAQVKDEDEDGKDREVYTSTLGTVPLTGPVLEVTRTTASSSKEEGTNVRESVEVKAEESTKVTPTSVNSYAKGTNKVGGSIDKGWPSRIPRKEESSFLNPAVSFAESYPMGSRARPEPATPKKQKGGEWKHRDKFAPKDGELAREDIVYLGSWSHLRVYLYLSLLKRLKLEPNTSTSPPFLPSALTLSYLILGPRQRGKFDAAKANELGIPGVLRNVLARGESVRFKRRRRGKGRRDRKARNEAGAGAETKTNTGVDDANDPAKDSGDEYIIIHPSDVLGPPIPRSAVLILNVPSVECVESSSISAGTVFGRIKGIGGFVAGFAEKEDTQHILSSPQHLPDPLTFTSSGYHLLKLNALDPEIFRVPKWRVKAERDFKAEVFIGGERGSPIPLPRNLSLLKPHTLIPLRPAGPPKQDDWAIKGDRFHRHFVDDGPVDSPKNDEAIKAKLKKDSDNIGAVGAEAGAGAINIDIDDVDNKSIEHTENVNDNVEIMNISSILPRLPNSVPSSLTLKSQTAAAFAQGRASVKAFQHQSAMHEVGKEVKGSDVGVITLGTGSAVPGKYRNVSATAITIPTYGNILLDCGEGTWGQLCRFFGTEKMRSSWGASADEYTSTSSASGAGAGTGIENATAHEFLRNLKCIYVSHVHADHHLGVAKVLAERKKLNPPPTHPCYLITIRAVHMYLRELQDLEDLGLVLDPFNVEVNASSSTSGGNKNSIIPVLSPALHWKQSDEYLADGMWSVGGTEEWLDLGRSRAHAQAMCHSLNLKQFLTVDVRHRTRCYGAVIRSEDGWSVVFSADTMPSDSLVYAGQRASVLIHEATMTDEPDQVKMAVQKAHSTIGQAIGIGKRMNTHNILLTHFSARQPRIPRQTIASTTNSTDAEDPCPFIATAFDYANLTIGNMWKMQFYMQAIEESYREVVKEVGDEGDEEEVGEVEGEYTRG</sequence>
<organism evidence="13 14">
    <name type="scientific">Gymnopus androsaceus JB14</name>
    <dbReference type="NCBI Taxonomy" id="1447944"/>
    <lineage>
        <taxon>Eukaryota</taxon>
        <taxon>Fungi</taxon>
        <taxon>Dikarya</taxon>
        <taxon>Basidiomycota</taxon>
        <taxon>Agaricomycotina</taxon>
        <taxon>Agaricomycetes</taxon>
        <taxon>Agaricomycetidae</taxon>
        <taxon>Agaricales</taxon>
        <taxon>Marasmiineae</taxon>
        <taxon>Omphalotaceae</taxon>
        <taxon>Gymnopus</taxon>
    </lineage>
</organism>
<keyword evidence="7" id="KW-0479">Metal-binding</keyword>
<evidence type="ECO:0000256" key="9">
    <source>
        <dbReference type="ARBA" id="ARBA00022801"/>
    </source>
</evidence>
<evidence type="ECO:0000256" key="3">
    <source>
        <dbReference type="ARBA" id="ARBA00007823"/>
    </source>
</evidence>
<feature type="region of interest" description="Disordered" evidence="11">
    <location>
        <begin position="459"/>
        <end position="518"/>
    </location>
</feature>
<dbReference type="GO" id="GO:1990180">
    <property type="term" value="P:mitochondrial tRNA 3'-end processing"/>
    <property type="evidence" value="ECO:0007669"/>
    <property type="project" value="TreeGrafter"/>
</dbReference>
<evidence type="ECO:0000256" key="7">
    <source>
        <dbReference type="ARBA" id="ARBA00022723"/>
    </source>
</evidence>
<keyword evidence="9" id="KW-0378">Hydrolase</keyword>
<feature type="region of interest" description="Disordered" evidence="11">
    <location>
        <begin position="435"/>
        <end position="454"/>
    </location>
</feature>
<accession>A0A6A4HIR1</accession>
<dbReference type="EC" id="3.1.26.11" evidence="4"/>
<dbReference type="Pfam" id="PF13691">
    <property type="entry name" value="Lactamase_B_4"/>
    <property type="match status" value="1"/>
</dbReference>
<evidence type="ECO:0000256" key="6">
    <source>
        <dbReference type="ARBA" id="ARBA00022722"/>
    </source>
</evidence>
<proteinExistence type="inferred from homology"/>
<dbReference type="InterPro" id="IPR027794">
    <property type="entry name" value="tRNase_Z_dom"/>
</dbReference>
<name>A0A6A4HIR1_9AGAR</name>
<evidence type="ECO:0000313" key="14">
    <source>
        <dbReference type="Proteomes" id="UP000799118"/>
    </source>
</evidence>
<keyword evidence="14" id="KW-1185">Reference proteome</keyword>